<proteinExistence type="predicted"/>
<sequence>MTRIGIIIGSTRPGRNGDRVARVDLAASMPAPLDDDRHLRSTVGVGTTDDNPTLLRWIRREALAGSTPSASAPTRSPT</sequence>
<reference evidence="1" key="2">
    <citation type="submission" date="2020-09" db="EMBL/GenBank/DDBJ databases">
        <authorList>
            <person name="Sun Q."/>
            <person name="Ohkuma M."/>
        </authorList>
    </citation>
    <scope>NUCLEOTIDE SEQUENCE</scope>
    <source>
        <strain evidence="1">JCM 4369</strain>
    </source>
</reference>
<gene>
    <name evidence="1" type="ORF">GCM10010260_57630</name>
</gene>
<reference evidence="1" key="1">
    <citation type="journal article" date="2014" name="Int. J. Syst. Evol. Microbiol.">
        <title>Complete genome sequence of Corynebacterium casei LMG S-19264T (=DSM 44701T), isolated from a smear-ripened cheese.</title>
        <authorList>
            <consortium name="US DOE Joint Genome Institute (JGI-PGF)"/>
            <person name="Walter F."/>
            <person name="Albersmeier A."/>
            <person name="Kalinowski J."/>
            <person name="Ruckert C."/>
        </authorList>
    </citation>
    <scope>NUCLEOTIDE SEQUENCE</scope>
    <source>
        <strain evidence="1">JCM 4369</strain>
    </source>
</reference>
<accession>A0A918IGC0</accession>
<dbReference type="EMBL" id="BMTD01000014">
    <property type="protein sequence ID" value="GGV11410.1"/>
    <property type="molecule type" value="Genomic_DNA"/>
</dbReference>
<protein>
    <submittedName>
        <fullName evidence="1">Uncharacterized protein</fullName>
    </submittedName>
</protein>
<dbReference type="AlphaFoldDB" id="A0A918IGC0"/>
<comment type="caution">
    <text evidence="1">The sequence shown here is derived from an EMBL/GenBank/DDBJ whole genome shotgun (WGS) entry which is preliminary data.</text>
</comment>
<name>A0A918IGC0_9ACTN</name>
<keyword evidence="2" id="KW-1185">Reference proteome</keyword>
<dbReference type="RefSeq" id="WP_229854368.1">
    <property type="nucleotide sequence ID" value="NZ_BMTD01000014.1"/>
</dbReference>
<dbReference type="Proteomes" id="UP000618795">
    <property type="component" value="Unassembled WGS sequence"/>
</dbReference>
<evidence type="ECO:0000313" key="1">
    <source>
        <dbReference type="EMBL" id="GGV11410.1"/>
    </source>
</evidence>
<evidence type="ECO:0000313" key="2">
    <source>
        <dbReference type="Proteomes" id="UP000618795"/>
    </source>
</evidence>
<organism evidence="1 2">
    <name type="scientific">Streptomyces filipinensis</name>
    <dbReference type="NCBI Taxonomy" id="66887"/>
    <lineage>
        <taxon>Bacteria</taxon>
        <taxon>Bacillati</taxon>
        <taxon>Actinomycetota</taxon>
        <taxon>Actinomycetes</taxon>
        <taxon>Kitasatosporales</taxon>
        <taxon>Streptomycetaceae</taxon>
        <taxon>Streptomyces</taxon>
    </lineage>
</organism>